<evidence type="ECO:0000313" key="3">
    <source>
        <dbReference type="Proteomes" id="UP001054837"/>
    </source>
</evidence>
<protein>
    <submittedName>
        <fullName evidence="2">Uncharacterized protein</fullName>
    </submittedName>
</protein>
<comment type="caution">
    <text evidence="2">The sequence shown here is derived from an EMBL/GenBank/DDBJ whole genome shotgun (WGS) entry which is preliminary data.</text>
</comment>
<dbReference type="AlphaFoldDB" id="A0AAV4T643"/>
<dbReference type="EMBL" id="BPLQ01008898">
    <property type="protein sequence ID" value="GIY40235.1"/>
    <property type="molecule type" value="Genomic_DNA"/>
</dbReference>
<reference evidence="2 3" key="1">
    <citation type="submission" date="2021-06" db="EMBL/GenBank/DDBJ databases">
        <title>Caerostris darwini draft genome.</title>
        <authorList>
            <person name="Kono N."/>
            <person name="Arakawa K."/>
        </authorList>
    </citation>
    <scope>NUCLEOTIDE SEQUENCE [LARGE SCALE GENOMIC DNA]</scope>
</reference>
<dbReference type="Proteomes" id="UP001054837">
    <property type="component" value="Unassembled WGS sequence"/>
</dbReference>
<gene>
    <name evidence="2" type="ORF">CDAR_495751</name>
</gene>
<evidence type="ECO:0000313" key="2">
    <source>
        <dbReference type="EMBL" id="GIY40235.1"/>
    </source>
</evidence>
<evidence type="ECO:0000256" key="1">
    <source>
        <dbReference type="SAM" id="MobiDB-lite"/>
    </source>
</evidence>
<feature type="region of interest" description="Disordered" evidence="1">
    <location>
        <begin position="86"/>
        <end position="117"/>
    </location>
</feature>
<organism evidence="2 3">
    <name type="scientific">Caerostris darwini</name>
    <dbReference type="NCBI Taxonomy" id="1538125"/>
    <lineage>
        <taxon>Eukaryota</taxon>
        <taxon>Metazoa</taxon>
        <taxon>Ecdysozoa</taxon>
        <taxon>Arthropoda</taxon>
        <taxon>Chelicerata</taxon>
        <taxon>Arachnida</taxon>
        <taxon>Araneae</taxon>
        <taxon>Araneomorphae</taxon>
        <taxon>Entelegynae</taxon>
        <taxon>Araneoidea</taxon>
        <taxon>Araneidae</taxon>
        <taxon>Caerostris</taxon>
    </lineage>
</organism>
<accession>A0AAV4T643</accession>
<feature type="compositionally biased region" description="Low complexity" evidence="1">
    <location>
        <begin position="86"/>
        <end position="100"/>
    </location>
</feature>
<sequence length="117" mass="13669">MHEIIKTTSKVLQLYYSDKSHFPLIPSLFSLMSKCSREIQVSSQQWNHHTRYSGILYCPQKHKIQYLNHIPQYLKDIHCPIYEQPTTTTSSSFSSSSLSSQVPKKQYKEKREKSATT</sequence>
<keyword evidence="3" id="KW-1185">Reference proteome</keyword>
<proteinExistence type="predicted"/>
<name>A0AAV4T643_9ARAC</name>